<gene>
    <name evidence="2" type="ORF">J4573_24320</name>
</gene>
<dbReference type="EMBL" id="JAGEOJ010000010">
    <property type="protein sequence ID" value="MBO2450248.1"/>
    <property type="molecule type" value="Genomic_DNA"/>
</dbReference>
<protein>
    <submittedName>
        <fullName evidence="2">Maleylpyruvate isomerase N-terminal domain-containing protein</fullName>
    </submittedName>
</protein>
<dbReference type="AlphaFoldDB" id="A0A939T561"/>
<dbReference type="Proteomes" id="UP000669179">
    <property type="component" value="Unassembled WGS sequence"/>
</dbReference>
<evidence type="ECO:0000259" key="1">
    <source>
        <dbReference type="Pfam" id="PF11716"/>
    </source>
</evidence>
<dbReference type="RefSeq" id="WP_208258140.1">
    <property type="nucleotide sequence ID" value="NZ_JAGEOJ010000010.1"/>
</dbReference>
<dbReference type="GO" id="GO:0016853">
    <property type="term" value="F:isomerase activity"/>
    <property type="evidence" value="ECO:0007669"/>
    <property type="project" value="UniProtKB-KW"/>
</dbReference>
<dbReference type="Gene3D" id="1.20.120.450">
    <property type="entry name" value="dinb family like domain"/>
    <property type="match status" value="1"/>
</dbReference>
<evidence type="ECO:0000313" key="3">
    <source>
        <dbReference type="Proteomes" id="UP000669179"/>
    </source>
</evidence>
<proteinExistence type="predicted"/>
<reference evidence="2" key="1">
    <citation type="submission" date="2021-03" db="EMBL/GenBank/DDBJ databases">
        <authorList>
            <person name="Kanchanasin P."/>
            <person name="Saeng-In P."/>
            <person name="Phongsopitanun W."/>
            <person name="Yuki M."/>
            <person name="Kudo T."/>
            <person name="Ohkuma M."/>
            <person name="Tanasupawat S."/>
        </authorList>
    </citation>
    <scope>NUCLEOTIDE SEQUENCE</scope>
    <source>
        <strain evidence="2">GKU 128</strain>
    </source>
</reference>
<dbReference type="InterPro" id="IPR034660">
    <property type="entry name" value="DinB/YfiT-like"/>
</dbReference>
<dbReference type="SUPFAM" id="SSF55718">
    <property type="entry name" value="SCP-like"/>
    <property type="match status" value="1"/>
</dbReference>
<sequence>MPPATLAQVRAALRDVVPRLADLLRNVPAADPIAIGAWTATDVAAHLTHVLQLDTDALAGKQLPEVTVTAPGMADLNAQLLAEDTERTPSLLADRLASLATEFDEMAARSQEATVDWLQGVRLPPSVVAGHVLEECLIHGDDIARATGLSWPIRRDHALLAVEGGALPLITALPPAAFLNEEKAGSFRARFDLRLRGGGRTLMVFDRGSLTLETGPANNIDAHLSADPWAMMQVFIGRQEIWKPVLAGKMSAWGRRPWKLAGMLKAISPP</sequence>
<keyword evidence="3" id="KW-1185">Reference proteome</keyword>
<organism evidence="2 3">
    <name type="scientific">Actinomadura barringtoniae</name>
    <dbReference type="NCBI Taxonomy" id="1427535"/>
    <lineage>
        <taxon>Bacteria</taxon>
        <taxon>Bacillati</taxon>
        <taxon>Actinomycetota</taxon>
        <taxon>Actinomycetes</taxon>
        <taxon>Streptosporangiales</taxon>
        <taxon>Thermomonosporaceae</taxon>
        <taxon>Actinomadura</taxon>
    </lineage>
</organism>
<dbReference type="GO" id="GO:0046872">
    <property type="term" value="F:metal ion binding"/>
    <property type="evidence" value="ECO:0007669"/>
    <property type="project" value="InterPro"/>
</dbReference>
<name>A0A939T561_9ACTN</name>
<feature type="domain" description="Mycothiol-dependent maleylpyruvate isomerase metal-binding" evidence="1">
    <location>
        <begin position="15"/>
        <end position="144"/>
    </location>
</feature>
<dbReference type="Pfam" id="PF11716">
    <property type="entry name" value="MDMPI_N"/>
    <property type="match status" value="1"/>
</dbReference>
<evidence type="ECO:0000313" key="2">
    <source>
        <dbReference type="EMBL" id="MBO2450248.1"/>
    </source>
</evidence>
<accession>A0A939T561</accession>
<dbReference type="SUPFAM" id="SSF109854">
    <property type="entry name" value="DinB/YfiT-like putative metalloenzymes"/>
    <property type="match status" value="1"/>
</dbReference>
<keyword evidence="2" id="KW-0413">Isomerase</keyword>
<comment type="caution">
    <text evidence="2">The sequence shown here is derived from an EMBL/GenBank/DDBJ whole genome shotgun (WGS) entry which is preliminary data.</text>
</comment>
<dbReference type="InterPro" id="IPR036527">
    <property type="entry name" value="SCP2_sterol-bd_dom_sf"/>
</dbReference>
<dbReference type="InterPro" id="IPR024344">
    <property type="entry name" value="MDMPI_metal-binding"/>
</dbReference>